<dbReference type="GO" id="GO:0043546">
    <property type="term" value="F:molybdopterin cofactor binding"/>
    <property type="evidence" value="ECO:0007669"/>
    <property type="project" value="InterPro"/>
</dbReference>
<dbReference type="Proteomes" id="UP000650524">
    <property type="component" value="Unassembled WGS sequence"/>
</dbReference>
<evidence type="ECO:0000313" key="7">
    <source>
        <dbReference type="Proteomes" id="UP000650524"/>
    </source>
</evidence>
<accession>A0A8J6N1A4</accession>
<keyword evidence="4" id="KW-0411">Iron-sulfur</keyword>
<dbReference type="GO" id="GO:0016491">
    <property type="term" value="F:oxidoreductase activity"/>
    <property type="evidence" value="ECO:0007669"/>
    <property type="project" value="InterPro"/>
</dbReference>
<keyword evidence="3" id="KW-0408">Iron</keyword>
<dbReference type="CDD" id="cd02781">
    <property type="entry name" value="MopB_CT_Acetylene-hydratase"/>
    <property type="match status" value="1"/>
</dbReference>
<dbReference type="InterPro" id="IPR006657">
    <property type="entry name" value="MoPterin_dinucl-bd_dom"/>
</dbReference>
<evidence type="ECO:0000256" key="2">
    <source>
        <dbReference type="ARBA" id="ARBA00022723"/>
    </source>
</evidence>
<dbReference type="PANTHER" id="PTHR43742:SF6">
    <property type="entry name" value="OXIDOREDUCTASE YYAE-RELATED"/>
    <property type="match status" value="1"/>
</dbReference>
<feature type="domain" description="4Fe-4S Mo/W bis-MGD-type" evidence="5">
    <location>
        <begin position="12"/>
        <end position="68"/>
    </location>
</feature>
<dbReference type="EMBL" id="JACNJD010000283">
    <property type="protein sequence ID" value="MBC8178483.1"/>
    <property type="molecule type" value="Genomic_DNA"/>
</dbReference>
<keyword evidence="2" id="KW-0479">Metal-binding</keyword>
<proteinExistence type="inferred from homology"/>
<dbReference type="CDD" id="cd02759">
    <property type="entry name" value="MopB_Acetylene-hydratase"/>
    <property type="match status" value="1"/>
</dbReference>
<dbReference type="Gene3D" id="3.40.50.740">
    <property type="match status" value="1"/>
</dbReference>
<dbReference type="GO" id="GO:0046872">
    <property type="term" value="F:metal ion binding"/>
    <property type="evidence" value="ECO:0007669"/>
    <property type="project" value="UniProtKB-KW"/>
</dbReference>
<dbReference type="Gene3D" id="3.40.228.10">
    <property type="entry name" value="Dimethylsulfoxide Reductase, domain 2"/>
    <property type="match status" value="1"/>
</dbReference>
<dbReference type="SUPFAM" id="SSF53706">
    <property type="entry name" value="Formate dehydrogenase/DMSO reductase, domains 1-3"/>
    <property type="match status" value="1"/>
</dbReference>
<organism evidence="6 7">
    <name type="scientific">Candidatus Desulfacyla euxinica</name>
    <dbReference type="NCBI Taxonomy" id="2841693"/>
    <lineage>
        <taxon>Bacteria</taxon>
        <taxon>Deltaproteobacteria</taxon>
        <taxon>Candidatus Desulfacyla</taxon>
    </lineage>
</organism>
<dbReference type="Pfam" id="PF04879">
    <property type="entry name" value="Molybdop_Fe4S4"/>
    <property type="match status" value="1"/>
</dbReference>
<dbReference type="Gene3D" id="2.20.25.90">
    <property type="entry name" value="ADC-like domains"/>
    <property type="match status" value="1"/>
</dbReference>
<evidence type="ECO:0000256" key="4">
    <source>
        <dbReference type="ARBA" id="ARBA00023014"/>
    </source>
</evidence>
<evidence type="ECO:0000259" key="5">
    <source>
        <dbReference type="PROSITE" id="PS51669"/>
    </source>
</evidence>
<dbReference type="SMART" id="SM00926">
    <property type="entry name" value="Molybdop_Fe4S4"/>
    <property type="match status" value="1"/>
</dbReference>
<dbReference type="GO" id="GO:0018818">
    <property type="term" value="F:acetylene hydratase activity"/>
    <property type="evidence" value="ECO:0007669"/>
    <property type="project" value="InterPro"/>
</dbReference>
<dbReference type="AlphaFoldDB" id="A0A8J6N1A4"/>
<dbReference type="Pfam" id="PF01568">
    <property type="entry name" value="Molydop_binding"/>
    <property type="match status" value="1"/>
</dbReference>
<protein>
    <submittedName>
        <fullName evidence="6">Molybdopterin-dependent oxidoreductase</fullName>
    </submittedName>
</protein>
<dbReference type="InterPro" id="IPR050612">
    <property type="entry name" value="Prok_Mopterin_Oxidored"/>
</dbReference>
<dbReference type="InterPro" id="IPR009010">
    <property type="entry name" value="Asp_de-COase-like_dom_sf"/>
</dbReference>
<name>A0A8J6N1A4_9DELT</name>
<evidence type="ECO:0000256" key="3">
    <source>
        <dbReference type="ARBA" id="ARBA00023004"/>
    </source>
</evidence>
<dbReference type="InterPro" id="IPR006656">
    <property type="entry name" value="Mopterin_OxRdtase"/>
</dbReference>
<comment type="caution">
    <text evidence="6">The sequence shown here is derived from an EMBL/GenBank/DDBJ whole genome shotgun (WGS) entry which is preliminary data.</text>
</comment>
<dbReference type="SUPFAM" id="SSF50692">
    <property type="entry name" value="ADC-like"/>
    <property type="match status" value="1"/>
</dbReference>
<dbReference type="Gene3D" id="2.40.40.20">
    <property type="match status" value="1"/>
</dbReference>
<dbReference type="PANTHER" id="PTHR43742">
    <property type="entry name" value="TRIMETHYLAMINE-N-OXIDE REDUCTASE"/>
    <property type="match status" value="1"/>
</dbReference>
<dbReference type="InterPro" id="IPR037949">
    <property type="entry name" value="MopB_CT_Acetylene-hydratase"/>
</dbReference>
<dbReference type="GO" id="GO:0051536">
    <property type="term" value="F:iron-sulfur cluster binding"/>
    <property type="evidence" value="ECO:0007669"/>
    <property type="project" value="UniProtKB-KW"/>
</dbReference>
<sequence length="753" mass="85542">MKEIIKADKIVKTITWSAGPGCHGGCGVFIHVKDGKLIKMEGNPDHPYNNGRLCPRALTIKDFIYHPDRLRTPLRRAGKRGENKWEKISWDEAYDMLEGKMTGIRDQYGAESMIFVQGTGRNVGGWLLLAAYSYGSPNWLQGGLTGNSCFHPRLVCMRMTQGDYAVPDCSQFFQERYDHPEFVLPECIMIWGQNPANTCNDGFMATWIIDCMKRGSKTIVIDPIYTWVASKADLWLQIRPGTDGALALGLLHIIINEKLYDREFVENWTHGFDKLAERVQEYPPEKVSQITWIPKEKIIEAARLFARSKPASIQWGVPVDLAPEGAQVANSVIHLWTITGNIDVPGGMAIARMAYDVPPYPMSKEAIAKYYGDVMPPEQMAKRIGTDVYPVAREFHWRAQADMTLQAMLTDKPYPIKGAWIAGNNILTSAANPRKYQKALNRLDFIAISDVFMNPTIVALADLVLPAGSMAERDGIRAWWTPLNAMQKAIEVPDCKPDEEVCLEMARRFNPDLKWKSLRELYDDFLKPSGLNYDQLKEKGWVFPPEGHPTQPYRRHEKGLLREDGKPGFNTPTGKVELYSTHLERMGYDPLPSYEEPHMSPYSTPELARKYPLILSTGRRSILYFHAEHRNIKALRELEPHPVLEIHPKTAASLGIQDEDWVWVENQHGRCKRKAKYLNGIDPRVVQTPHGWWLPEKKAEDLFGLWEVNINQLIPDGTQAKCGFGGGQYKSIMCKVYKAEEGIQGIYQKESLL</sequence>
<comment type="similarity">
    <text evidence="1">Belongs to the prokaryotic molybdopterin-containing oxidoreductase family.</text>
</comment>
<dbReference type="Pfam" id="PF00384">
    <property type="entry name" value="Molybdopterin"/>
    <property type="match status" value="1"/>
</dbReference>
<dbReference type="PROSITE" id="PS51669">
    <property type="entry name" value="4FE4S_MOW_BIS_MGD"/>
    <property type="match status" value="1"/>
</dbReference>
<gene>
    <name evidence="6" type="ORF">H8E19_13845</name>
</gene>
<dbReference type="InterPro" id="IPR041930">
    <property type="entry name" value="Acetylene_hydratase"/>
</dbReference>
<dbReference type="InterPro" id="IPR006963">
    <property type="entry name" value="Mopterin_OxRdtase_4Fe-4S_dom"/>
</dbReference>
<evidence type="ECO:0000313" key="6">
    <source>
        <dbReference type="EMBL" id="MBC8178483.1"/>
    </source>
</evidence>
<reference evidence="6 7" key="1">
    <citation type="submission" date="2020-08" db="EMBL/GenBank/DDBJ databases">
        <title>Bridging the membrane lipid divide: bacteria of the FCB group superphylum have the potential to synthesize archaeal ether lipids.</title>
        <authorList>
            <person name="Villanueva L."/>
            <person name="Von Meijenfeldt F.A.B."/>
            <person name="Westbye A.B."/>
            <person name="Yadav S."/>
            <person name="Hopmans E.C."/>
            <person name="Dutilh B.E."/>
            <person name="Sinninghe Damste J.S."/>
        </authorList>
    </citation>
    <scope>NUCLEOTIDE SEQUENCE [LARGE SCALE GENOMIC DNA]</scope>
    <source>
        <strain evidence="6">NIOZ-UU27</strain>
    </source>
</reference>
<evidence type="ECO:0000256" key="1">
    <source>
        <dbReference type="ARBA" id="ARBA00010312"/>
    </source>
</evidence>